<dbReference type="RefSeq" id="WP_153540660.1">
    <property type="nucleotide sequence ID" value="NZ_WEGH01000005.1"/>
</dbReference>
<evidence type="ECO:0000259" key="1">
    <source>
        <dbReference type="Pfam" id="PF07045"/>
    </source>
</evidence>
<dbReference type="PANTHER" id="PTHR41521:SF4">
    <property type="entry name" value="BLR0684 PROTEIN"/>
    <property type="match status" value="1"/>
</dbReference>
<evidence type="ECO:0000313" key="2">
    <source>
        <dbReference type="EMBL" id="MQY09215.1"/>
    </source>
</evidence>
<protein>
    <recommendedName>
        <fullName evidence="1">DUF1330 domain-containing protein</fullName>
    </recommendedName>
</protein>
<dbReference type="SUPFAM" id="SSF54909">
    <property type="entry name" value="Dimeric alpha+beta barrel"/>
    <property type="match status" value="1"/>
</dbReference>
<evidence type="ECO:0000313" key="3">
    <source>
        <dbReference type="Proteomes" id="UP000487268"/>
    </source>
</evidence>
<gene>
    <name evidence="2" type="ORF">ACRB68_73290</name>
</gene>
<dbReference type="Pfam" id="PF07045">
    <property type="entry name" value="DUF1330"/>
    <property type="match status" value="1"/>
</dbReference>
<dbReference type="EMBL" id="WEGH01000005">
    <property type="protein sequence ID" value="MQY09215.1"/>
    <property type="molecule type" value="Genomic_DNA"/>
</dbReference>
<dbReference type="InterPro" id="IPR010753">
    <property type="entry name" value="DUF1330"/>
</dbReference>
<dbReference type="Proteomes" id="UP000487268">
    <property type="component" value="Unassembled WGS sequence"/>
</dbReference>
<dbReference type="InterPro" id="IPR011008">
    <property type="entry name" value="Dimeric_a/b-barrel"/>
</dbReference>
<sequence length="95" mass="10698">MTTYALAQIRIHDRARYGAYVAGFMEVLLRYEGRLLVADEAPEVVEGEWPYDKVILMAFRDRGAFEAWASSPEYREISKDRIAATTGVVIVAKGV</sequence>
<organism evidence="2 3">
    <name type="scientific">Actinomadura macrotermitis</name>
    <dbReference type="NCBI Taxonomy" id="2585200"/>
    <lineage>
        <taxon>Bacteria</taxon>
        <taxon>Bacillati</taxon>
        <taxon>Actinomycetota</taxon>
        <taxon>Actinomycetes</taxon>
        <taxon>Streptosporangiales</taxon>
        <taxon>Thermomonosporaceae</taxon>
        <taxon>Actinomadura</taxon>
    </lineage>
</organism>
<name>A0A7K0C704_9ACTN</name>
<dbReference type="Gene3D" id="3.30.70.100">
    <property type="match status" value="1"/>
</dbReference>
<proteinExistence type="predicted"/>
<comment type="caution">
    <text evidence="2">The sequence shown here is derived from an EMBL/GenBank/DDBJ whole genome shotgun (WGS) entry which is preliminary data.</text>
</comment>
<reference evidence="2 3" key="1">
    <citation type="submission" date="2019-10" db="EMBL/GenBank/DDBJ databases">
        <title>Actinomadura rubteroloni sp. nov. and Actinomadura macrotermitis sp. nov., isolated from the gut of fungus growing-termite Macrotermes natalensis.</title>
        <authorList>
            <person name="Benndorf R."/>
            <person name="Martin K."/>
            <person name="Kuefner M."/>
            <person name="De Beer W."/>
            <person name="Kaster A.-K."/>
            <person name="Vollmers J."/>
            <person name="Poulsen M."/>
            <person name="Beemelmanns C."/>
        </authorList>
    </citation>
    <scope>NUCLEOTIDE SEQUENCE [LARGE SCALE GENOMIC DNA]</scope>
    <source>
        <strain evidence="2 3">RB68</strain>
    </source>
</reference>
<keyword evidence="3" id="KW-1185">Reference proteome</keyword>
<dbReference type="AlphaFoldDB" id="A0A7K0C704"/>
<dbReference type="PANTHER" id="PTHR41521">
    <property type="match status" value="1"/>
</dbReference>
<dbReference type="OrthoDB" id="9806380at2"/>
<accession>A0A7K0C704</accession>
<feature type="domain" description="DUF1330" evidence="1">
    <location>
        <begin position="3"/>
        <end position="95"/>
    </location>
</feature>